<dbReference type="Pfam" id="PF01047">
    <property type="entry name" value="MarR"/>
    <property type="match status" value="1"/>
</dbReference>
<name>A0ABP9SPF6_9ACTN</name>
<dbReference type="InterPro" id="IPR039422">
    <property type="entry name" value="MarR/SlyA-like"/>
</dbReference>
<dbReference type="PANTHER" id="PTHR33164:SF103">
    <property type="entry name" value="REGULATORY PROTEIN MARR"/>
    <property type="match status" value="1"/>
</dbReference>
<evidence type="ECO:0000313" key="3">
    <source>
        <dbReference type="Proteomes" id="UP001501570"/>
    </source>
</evidence>
<dbReference type="Gene3D" id="1.10.10.10">
    <property type="entry name" value="Winged helix-like DNA-binding domain superfamily/Winged helix DNA-binding domain"/>
    <property type="match status" value="1"/>
</dbReference>
<sequence length="155" mass="17275">MPRPTTQSRLDDLAAAFTELGPAWGKWITACTPAASVSYPRMRLLRVLDQDGDRTMTQLAYSLNVTQRRITSLVDALTEDGFIDRRPNPADGRSTVISLTELGRDHLHLIWQQFQADIAAVFGDLTVEQQKQLLDITPSLTQALRRRTAARVGGE</sequence>
<dbReference type="Proteomes" id="UP001501570">
    <property type="component" value="Unassembled WGS sequence"/>
</dbReference>
<accession>A0ABP9SPF6</accession>
<comment type="caution">
    <text evidence="2">The sequence shown here is derived from an EMBL/GenBank/DDBJ whole genome shotgun (WGS) entry which is preliminary data.</text>
</comment>
<evidence type="ECO:0000259" key="1">
    <source>
        <dbReference type="PROSITE" id="PS50995"/>
    </source>
</evidence>
<protein>
    <recommendedName>
        <fullName evidence="1">HTH marR-type domain-containing protein</fullName>
    </recommendedName>
</protein>
<dbReference type="InterPro" id="IPR000835">
    <property type="entry name" value="HTH_MarR-typ"/>
</dbReference>
<dbReference type="PRINTS" id="PR00598">
    <property type="entry name" value="HTHMARR"/>
</dbReference>
<gene>
    <name evidence="2" type="ORF">GCM10023322_71580</name>
</gene>
<dbReference type="SMART" id="SM00347">
    <property type="entry name" value="HTH_MARR"/>
    <property type="match status" value="1"/>
</dbReference>
<dbReference type="PANTHER" id="PTHR33164">
    <property type="entry name" value="TRANSCRIPTIONAL REGULATOR, MARR FAMILY"/>
    <property type="match status" value="1"/>
</dbReference>
<dbReference type="InterPro" id="IPR036388">
    <property type="entry name" value="WH-like_DNA-bd_sf"/>
</dbReference>
<reference evidence="3" key="1">
    <citation type="journal article" date="2019" name="Int. J. Syst. Evol. Microbiol.">
        <title>The Global Catalogue of Microorganisms (GCM) 10K type strain sequencing project: providing services to taxonomists for standard genome sequencing and annotation.</title>
        <authorList>
            <consortium name="The Broad Institute Genomics Platform"/>
            <consortium name="The Broad Institute Genome Sequencing Center for Infectious Disease"/>
            <person name="Wu L."/>
            <person name="Ma J."/>
        </authorList>
    </citation>
    <scope>NUCLEOTIDE SEQUENCE [LARGE SCALE GENOMIC DNA]</scope>
    <source>
        <strain evidence="3">JCM 18304</strain>
    </source>
</reference>
<proteinExistence type="predicted"/>
<dbReference type="PROSITE" id="PS50995">
    <property type="entry name" value="HTH_MARR_2"/>
    <property type="match status" value="1"/>
</dbReference>
<dbReference type="RefSeq" id="WP_345637383.1">
    <property type="nucleotide sequence ID" value="NZ_BAABJQ010000033.1"/>
</dbReference>
<dbReference type="SUPFAM" id="SSF46785">
    <property type="entry name" value="Winged helix' DNA-binding domain"/>
    <property type="match status" value="1"/>
</dbReference>
<dbReference type="EMBL" id="BAABJQ010000033">
    <property type="protein sequence ID" value="GAA5198371.1"/>
    <property type="molecule type" value="Genomic_DNA"/>
</dbReference>
<organism evidence="2 3">
    <name type="scientific">Rugosimonospora acidiphila</name>
    <dbReference type="NCBI Taxonomy" id="556531"/>
    <lineage>
        <taxon>Bacteria</taxon>
        <taxon>Bacillati</taxon>
        <taxon>Actinomycetota</taxon>
        <taxon>Actinomycetes</taxon>
        <taxon>Micromonosporales</taxon>
        <taxon>Micromonosporaceae</taxon>
        <taxon>Rugosimonospora</taxon>
    </lineage>
</organism>
<feature type="domain" description="HTH marR-type" evidence="1">
    <location>
        <begin position="10"/>
        <end position="142"/>
    </location>
</feature>
<keyword evidence="3" id="KW-1185">Reference proteome</keyword>
<evidence type="ECO:0000313" key="2">
    <source>
        <dbReference type="EMBL" id="GAA5198371.1"/>
    </source>
</evidence>
<dbReference type="InterPro" id="IPR036390">
    <property type="entry name" value="WH_DNA-bd_sf"/>
</dbReference>